<dbReference type="InterPro" id="IPR056121">
    <property type="entry name" value="DUF7704"/>
</dbReference>
<dbReference type="PANTHER" id="PTHR37019:SF2">
    <property type="entry name" value="EXPERA DOMAIN-CONTAINING PROTEIN"/>
    <property type="match status" value="1"/>
</dbReference>
<keyword evidence="1" id="KW-0812">Transmembrane</keyword>
<dbReference type="Proteomes" id="UP000308652">
    <property type="component" value="Unassembled WGS sequence"/>
</dbReference>
<keyword evidence="4" id="KW-1185">Reference proteome</keyword>
<feature type="transmembrane region" description="Helical" evidence="1">
    <location>
        <begin position="145"/>
        <end position="163"/>
    </location>
</feature>
<proteinExistence type="predicted"/>
<dbReference type="Pfam" id="PF24803">
    <property type="entry name" value="DUF7704"/>
    <property type="match status" value="1"/>
</dbReference>
<evidence type="ECO:0000313" key="3">
    <source>
        <dbReference type="EMBL" id="TFK43920.1"/>
    </source>
</evidence>
<feature type="transmembrane region" description="Helical" evidence="1">
    <location>
        <begin position="104"/>
        <end position="125"/>
    </location>
</feature>
<keyword evidence="1" id="KW-0472">Membrane</keyword>
<evidence type="ECO:0000259" key="2">
    <source>
        <dbReference type="Pfam" id="PF24803"/>
    </source>
</evidence>
<dbReference type="AlphaFoldDB" id="A0A5C3MFB6"/>
<accession>A0A5C3MFB6</accession>
<sequence>MFDTIINDTKIKFPALPGYYKFLFLYLEPVSAFFPIIMVQLSGANQFHHELIPTAIEPILSKLDPRTEIAIWQLATSYLLLCLTSSFLFRAVRDGLPHDPATQERIIGATLMALASADVSGTFPLRLPADVRYSPSCWNTMTHGNVTFCVVLFLSRMAWFLGVGRQRYYYGRPTPAASTKAE</sequence>
<dbReference type="OrthoDB" id="2937326at2759"/>
<dbReference type="STRING" id="68775.A0A5C3MFB6"/>
<protein>
    <recommendedName>
        <fullName evidence="2">DUF7704 domain-containing protein</fullName>
    </recommendedName>
</protein>
<keyword evidence="1" id="KW-1133">Transmembrane helix</keyword>
<evidence type="ECO:0000313" key="4">
    <source>
        <dbReference type="Proteomes" id="UP000308652"/>
    </source>
</evidence>
<name>A0A5C3MFB6_9AGAR</name>
<feature type="domain" description="DUF7704" evidence="2">
    <location>
        <begin position="15"/>
        <end position="164"/>
    </location>
</feature>
<organism evidence="3 4">
    <name type="scientific">Crucibulum laeve</name>
    <dbReference type="NCBI Taxonomy" id="68775"/>
    <lineage>
        <taxon>Eukaryota</taxon>
        <taxon>Fungi</taxon>
        <taxon>Dikarya</taxon>
        <taxon>Basidiomycota</taxon>
        <taxon>Agaricomycotina</taxon>
        <taxon>Agaricomycetes</taxon>
        <taxon>Agaricomycetidae</taxon>
        <taxon>Agaricales</taxon>
        <taxon>Agaricineae</taxon>
        <taxon>Nidulariaceae</taxon>
        <taxon>Crucibulum</taxon>
    </lineage>
</organism>
<gene>
    <name evidence="3" type="ORF">BDQ12DRAFT_643714</name>
</gene>
<feature type="transmembrane region" description="Helical" evidence="1">
    <location>
        <begin position="20"/>
        <end position="41"/>
    </location>
</feature>
<dbReference type="EMBL" id="ML213591">
    <property type="protein sequence ID" value="TFK43920.1"/>
    <property type="molecule type" value="Genomic_DNA"/>
</dbReference>
<evidence type="ECO:0000256" key="1">
    <source>
        <dbReference type="SAM" id="Phobius"/>
    </source>
</evidence>
<feature type="transmembrane region" description="Helical" evidence="1">
    <location>
        <begin position="70"/>
        <end position="92"/>
    </location>
</feature>
<reference evidence="3 4" key="1">
    <citation type="journal article" date="2019" name="Nat. Ecol. Evol.">
        <title>Megaphylogeny resolves global patterns of mushroom evolution.</title>
        <authorList>
            <person name="Varga T."/>
            <person name="Krizsan K."/>
            <person name="Foldi C."/>
            <person name="Dima B."/>
            <person name="Sanchez-Garcia M."/>
            <person name="Sanchez-Ramirez S."/>
            <person name="Szollosi G.J."/>
            <person name="Szarkandi J.G."/>
            <person name="Papp V."/>
            <person name="Albert L."/>
            <person name="Andreopoulos W."/>
            <person name="Angelini C."/>
            <person name="Antonin V."/>
            <person name="Barry K.W."/>
            <person name="Bougher N.L."/>
            <person name="Buchanan P."/>
            <person name="Buyck B."/>
            <person name="Bense V."/>
            <person name="Catcheside P."/>
            <person name="Chovatia M."/>
            <person name="Cooper J."/>
            <person name="Damon W."/>
            <person name="Desjardin D."/>
            <person name="Finy P."/>
            <person name="Geml J."/>
            <person name="Haridas S."/>
            <person name="Hughes K."/>
            <person name="Justo A."/>
            <person name="Karasinski D."/>
            <person name="Kautmanova I."/>
            <person name="Kiss B."/>
            <person name="Kocsube S."/>
            <person name="Kotiranta H."/>
            <person name="LaButti K.M."/>
            <person name="Lechner B.E."/>
            <person name="Liimatainen K."/>
            <person name="Lipzen A."/>
            <person name="Lukacs Z."/>
            <person name="Mihaltcheva S."/>
            <person name="Morgado L.N."/>
            <person name="Niskanen T."/>
            <person name="Noordeloos M.E."/>
            <person name="Ohm R.A."/>
            <person name="Ortiz-Santana B."/>
            <person name="Ovrebo C."/>
            <person name="Racz N."/>
            <person name="Riley R."/>
            <person name="Savchenko A."/>
            <person name="Shiryaev A."/>
            <person name="Soop K."/>
            <person name="Spirin V."/>
            <person name="Szebenyi C."/>
            <person name="Tomsovsky M."/>
            <person name="Tulloss R.E."/>
            <person name="Uehling J."/>
            <person name="Grigoriev I.V."/>
            <person name="Vagvolgyi C."/>
            <person name="Papp T."/>
            <person name="Martin F.M."/>
            <person name="Miettinen O."/>
            <person name="Hibbett D.S."/>
            <person name="Nagy L.G."/>
        </authorList>
    </citation>
    <scope>NUCLEOTIDE SEQUENCE [LARGE SCALE GENOMIC DNA]</scope>
    <source>
        <strain evidence="3 4">CBS 166.37</strain>
    </source>
</reference>
<dbReference type="PANTHER" id="PTHR37019">
    <property type="entry name" value="CHROMOSOME 1, WHOLE GENOME SHOTGUN SEQUENCE"/>
    <property type="match status" value="1"/>
</dbReference>